<sequence length="483" mass="54065">MESSYFDVDLNREGVAAGKHRILVGGLWEEVGKLQFERLKQDGLRPDDVLLDVGCGSLRGGVHFVDYLAPGHYYGIDINQSFLDAGYDIELAEAGLQERMPRENLACTTEFELPWDGVKFDFAIAQSVFTHLMLNRIRQCLTRLAPHMKPNGVFYATFFERPENAPSDQPLSHQPGGVVTYDVKDPYHYSLDDLAFAIRGLPWRMRYIGTWDHPRAQRLVAFEHLAADAAPANAGADMRSLSVEEAGRLGPGANHYRAYVGPPDRFDFMSATQFSLLFQCGLRDHHHVLDFGAGSLRLGRLLIPYLQPERYFAIDPNTWLIDEAIRKELGQSAVELKRPVFSASDTFDCTVFGRNFDFVMAQSIVTHCGPALFRQLMSSVASVLEPHGLFLFSYLNTAEPVPHPEGEGWVYPHCVTYTEDEVLGFVQEAGMAGMPIPWYHPGASWFMVARSEAQLPSKAESSLLNGAVLFDPQFARSRMNPPA</sequence>
<dbReference type="Pfam" id="PF08242">
    <property type="entry name" value="Methyltransf_12"/>
    <property type="match status" value="1"/>
</dbReference>
<reference evidence="3" key="1">
    <citation type="submission" date="2017-09" db="EMBL/GenBank/DDBJ databases">
        <title>Genome sequence of Nannocystis excedens DSM 71.</title>
        <authorList>
            <person name="Blom J."/>
        </authorList>
    </citation>
    <scope>NUCLEOTIDE SEQUENCE [LARGE SCALE GENOMIC DNA]</scope>
    <source>
        <strain evidence="3">type strain: E19</strain>
    </source>
</reference>
<dbReference type="Gene3D" id="3.40.50.150">
    <property type="entry name" value="Vaccinia Virus protein VP39"/>
    <property type="match status" value="2"/>
</dbReference>
<dbReference type="KEGG" id="hdi:HDIA_3713"/>
<evidence type="ECO:0000313" key="3">
    <source>
        <dbReference type="Proteomes" id="UP000223606"/>
    </source>
</evidence>
<dbReference type="InterPro" id="IPR013217">
    <property type="entry name" value="Methyltransf_12"/>
</dbReference>
<dbReference type="PANTHER" id="PTHR37886">
    <property type="entry name" value="S-ADENOSYL-L-METHIONINE-DEPENDENT METHYLTRANSFERASES SUPERFAMILY PROTEIN"/>
    <property type="match status" value="1"/>
</dbReference>
<dbReference type="PANTHER" id="PTHR37886:SF1">
    <property type="entry name" value="S-ADENOSYL-L-METHIONINE-DEPENDENT METHYLTRANSFERASES SUPERFAMILY PROTEIN"/>
    <property type="match status" value="1"/>
</dbReference>
<dbReference type="CDD" id="cd02440">
    <property type="entry name" value="AdoMet_MTases"/>
    <property type="match status" value="1"/>
</dbReference>
<evidence type="ECO:0000313" key="2">
    <source>
        <dbReference type="EMBL" id="SON57254.1"/>
    </source>
</evidence>
<dbReference type="AlphaFoldDB" id="A0A2C9DA99"/>
<gene>
    <name evidence="2" type="ORF">HDIA_3713</name>
</gene>
<dbReference type="RefSeq" id="WP_099557541.1">
    <property type="nucleotide sequence ID" value="NZ_LT960614.1"/>
</dbReference>
<feature type="domain" description="Methyltransferase type 12" evidence="1">
    <location>
        <begin position="51"/>
        <end position="154"/>
    </location>
</feature>
<dbReference type="Proteomes" id="UP000223606">
    <property type="component" value="Chromosome 1"/>
</dbReference>
<name>A0A2C9DA99_9HYPH</name>
<proteinExistence type="predicted"/>
<dbReference type="OrthoDB" id="1853779at2"/>
<dbReference type="InterPro" id="IPR029063">
    <property type="entry name" value="SAM-dependent_MTases_sf"/>
</dbReference>
<dbReference type="EMBL" id="LT960614">
    <property type="protein sequence ID" value="SON57254.1"/>
    <property type="molecule type" value="Genomic_DNA"/>
</dbReference>
<keyword evidence="3" id="KW-1185">Reference proteome</keyword>
<evidence type="ECO:0000259" key="1">
    <source>
        <dbReference type="Pfam" id="PF08242"/>
    </source>
</evidence>
<organism evidence="2 3">
    <name type="scientific">Hartmannibacter diazotrophicus</name>
    <dbReference type="NCBI Taxonomy" id="1482074"/>
    <lineage>
        <taxon>Bacteria</taxon>
        <taxon>Pseudomonadati</taxon>
        <taxon>Pseudomonadota</taxon>
        <taxon>Alphaproteobacteria</taxon>
        <taxon>Hyphomicrobiales</taxon>
        <taxon>Pleomorphomonadaceae</taxon>
        <taxon>Hartmannibacter</taxon>
    </lineage>
</organism>
<dbReference type="SUPFAM" id="SSF53335">
    <property type="entry name" value="S-adenosyl-L-methionine-dependent methyltransferases"/>
    <property type="match status" value="2"/>
</dbReference>
<protein>
    <submittedName>
        <fullName evidence="2">Biotin biosynthesis protein BioC</fullName>
    </submittedName>
</protein>
<accession>A0A2C9DA99</accession>